<reference evidence="3 4" key="1">
    <citation type="submission" date="2022-06" db="EMBL/GenBank/DDBJ databases">
        <title>Paraconexibacter antarcticus.</title>
        <authorList>
            <person name="Kim C.S."/>
        </authorList>
    </citation>
    <scope>NUCLEOTIDE SEQUENCE [LARGE SCALE GENOMIC DNA]</scope>
    <source>
        <strain evidence="3 4">02-257</strain>
    </source>
</reference>
<dbReference type="SUPFAM" id="SSF53474">
    <property type="entry name" value="alpha/beta-Hydrolases"/>
    <property type="match status" value="1"/>
</dbReference>
<evidence type="ECO:0000259" key="2">
    <source>
        <dbReference type="Pfam" id="PF07859"/>
    </source>
</evidence>
<dbReference type="InterPro" id="IPR013094">
    <property type="entry name" value="AB_hydrolase_3"/>
</dbReference>
<name>A0ABY5DM12_9ACTN</name>
<feature type="domain" description="Alpha/beta hydrolase fold-3" evidence="2">
    <location>
        <begin position="48"/>
        <end position="251"/>
    </location>
</feature>
<gene>
    <name evidence="3" type="ORF">NBH00_14495</name>
</gene>
<dbReference type="PANTHER" id="PTHR48081">
    <property type="entry name" value="AB HYDROLASE SUPERFAMILY PROTEIN C4A8.06C"/>
    <property type="match status" value="1"/>
</dbReference>
<dbReference type="InterPro" id="IPR029058">
    <property type="entry name" value="AB_hydrolase_fold"/>
</dbReference>
<dbReference type="Pfam" id="PF07859">
    <property type="entry name" value="Abhydrolase_3"/>
    <property type="match status" value="1"/>
</dbReference>
<proteinExistence type="predicted"/>
<dbReference type="InterPro" id="IPR050300">
    <property type="entry name" value="GDXG_lipolytic_enzyme"/>
</dbReference>
<dbReference type="PANTHER" id="PTHR48081:SF8">
    <property type="entry name" value="ALPHA_BETA HYDROLASE FOLD-3 DOMAIN-CONTAINING PROTEIN-RELATED"/>
    <property type="match status" value="1"/>
</dbReference>
<keyword evidence="4" id="KW-1185">Reference proteome</keyword>
<protein>
    <submittedName>
        <fullName evidence="3">Alpha/beta hydrolase</fullName>
    </submittedName>
</protein>
<sequence length="277" mass="28939">MRGAYKAIAERLGGVPAHVREAIDERVGEADVRVYRPDPEADGSAGIIVYVHGGGWRLGDLDDFDRIGRALCAASGHHVASVGYRLAPEHPFPAARDDVLGAVDWATSAGAAAYGWDPGRVVLCGDSAGGQLAAVAARHRRGPALRAQVLAYPALDATLSADSYTRLDGSPMLTAQVMRDCWADYAAGHDPADPDLSPGLAEDQDGLPPALVVVASHDVLRDDGTRYAERLRAAGIPVVVRDVDGHPHGFLRWAGAVDAAGETLAAMGQYAAAALGR</sequence>
<evidence type="ECO:0000313" key="4">
    <source>
        <dbReference type="Proteomes" id="UP001056035"/>
    </source>
</evidence>
<dbReference type="Proteomes" id="UP001056035">
    <property type="component" value="Chromosome"/>
</dbReference>
<dbReference type="GO" id="GO:0016787">
    <property type="term" value="F:hydrolase activity"/>
    <property type="evidence" value="ECO:0007669"/>
    <property type="project" value="UniProtKB-KW"/>
</dbReference>
<dbReference type="RefSeq" id="WP_254569306.1">
    <property type="nucleotide sequence ID" value="NZ_CP098502.1"/>
</dbReference>
<accession>A0ABY5DM12</accession>
<keyword evidence="1 3" id="KW-0378">Hydrolase</keyword>
<evidence type="ECO:0000313" key="3">
    <source>
        <dbReference type="EMBL" id="UTI62569.1"/>
    </source>
</evidence>
<dbReference type="EMBL" id="CP098502">
    <property type="protein sequence ID" value="UTI62569.1"/>
    <property type="molecule type" value="Genomic_DNA"/>
</dbReference>
<evidence type="ECO:0000256" key="1">
    <source>
        <dbReference type="ARBA" id="ARBA00022801"/>
    </source>
</evidence>
<dbReference type="Gene3D" id="3.40.50.1820">
    <property type="entry name" value="alpha/beta hydrolase"/>
    <property type="match status" value="1"/>
</dbReference>
<organism evidence="3 4">
    <name type="scientific">Paraconexibacter antarcticus</name>
    <dbReference type="NCBI Taxonomy" id="2949664"/>
    <lineage>
        <taxon>Bacteria</taxon>
        <taxon>Bacillati</taxon>
        <taxon>Actinomycetota</taxon>
        <taxon>Thermoleophilia</taxon>
        <taxon>Solirubrobacterales</taxon>
        <taxon>Paraconexibacteraceae</taxon>
        <taxon>Paraconexibacter</taxon>
    </lineage>
</organism>